<dbReference type="GO" id="GO:0140359">
    <property type="term" value="F:ABC-type transporter activity"/>
    <property type="evidence" value="ECO:0007669"/>
    <property type="project" value="InterPro"/>
</dbReference>
<evidence type="ECO:0000256" key="3">
    <source>
        <dbReference type="ARBA" id="ARBA00022989"/>
    </source>
</evidence>
<evidence type="ECO:0000313" key="7">
    <source>
        <dbReference type="EMBL" id="GAD52110.1"/>
    </source>
</evidence>
<proteinExistence type="predicted"/>
<sequence>MGRVSRLSRVATEARAAYKSFVRRRVAVFFTFFFPILLIVIFAGLVRTGGGGTGLFSQPPGYYVPAYLAVVVLFTPLSRVGSEVARFREGNRFEKLAASPMTRGEWLVAQTLVNAALIALACIVLLVLLSATGADFRFSPWLVLFVPTGSVLFCGIGAILGALADSQDGAITASNGIALPLLFLSNTFLSPASLPAWFRPVTDLSPLSYFAYGVRAATYPGNHAGWPGSAAADYAVLLVLTVVAFVLGAYLIPWTER</sequence>
<dbReference type="PIRSF" id="PIRSF006648">
    <property type="entry name" value="DrrB"/>
    <property type="match status" value="1"/>
</dbReference>
<dbReference type="EMBL" id="BATA01000015">
    <property type="protein sequence ID" value="GAD52110.1"/>
    <property type="molecule type" value="Genomic_DNA"/>
</dbReference>
<evidence type="ECO:0000256" key="5">
    <source>
        <dbReference type="SAM" id="Phobius"/>
    </source>
</evidence>
<feature type="transmembrane region" description="Helical" evidence="5">
    <location>
        <begin position="176"/>
        <end position="198"/>
    </location>
</feature>
<dbReference type="InterPro" id="IPR047817">
    <property type="entry name" value="ABC2_TM_bact-type"/>
</dbReference>
<evidence type="ECO:0000256" key="2">
    <source>
        <dbReference type="ARBA" id="ARBA00022692"/>
    </source>
</evidence>
<dbReference type="PROSITE" id="PS51012">
    <property type="entry name" value="ABC_TM2"/>
    <property type="match status" value="1"/>
</dbReference>
<evidence type="ECO:0000256" key="4">
    <source>
        <dbReference type="ARBA" id="ARBA00023136"/>
    </source>
</evidence>
<feature type="transmembrane region" description="Helical" evidence="5">
    <location>
        <begin position="66"/>
        <end position="85"/>
    </location>
</feature>
<feature type="transmembrane region" description="Helical" evidence="5">
    <location>
        <begin position="26"/>
        <end position="46"/>
    </location>
</feature>
<dbReference type="PANTHER" id="PTHR43229">
    <property type="entry name" value="NODULATION PROTEIN J"/>
    <property type="match status" value="1"/>
</dbReference>
<feature type="transmembrane region" description="Helical" evidence="5">
    <location>
        <begin position="234"/>
        <end position="252"/>
    </location>
</feature>
<dbReference type="InterPro" id="IPR000412">
    <property type="entry name" value="ABC_2_transport"/>
</dbReference>
<feature type="domain" description="ABC transmembrane type-2" evidence="6">
    <location>
        <begin position="26"/>
        <end position="255"/>
    </location>
</feature>
<dbReference type="PANTHER" id="PTHR43229:SF6">
    <property type="entry name" value="ABC-TYPE MULTIDRUG TRANSPORT SYSTEM, PERMEASE COMPONENT"/>
    <property type="match status" value="1"/>
</dbReference>
<dbReference type="InterPro" id="IPR051784">
    <property type="entry name" value="Nod_factor_ABC_transporter"/>
</dbReference>
<feature type="transmembrane region" description="Helical" evidence="5">
    <location>
        <begin position="141"/>
        <end position="164"/>
    </location>
</feature>
<accession>U2YSX0</accession>
<feature type="transmembrane region" description="Helical" evidence="5">
    <location>
        <begin position="106"/>
        <end position="129"/>
    </location>
</feature>
<organism evidence="7 8">
    <name type="scientific">Halarchaeum acidiphilum MH1-52-1</name>
    <dbReference type="NCBI Taxonomy" id="1261545"/>
    <lineage>
        <taxon>Archaea</taxon>
        <taxon>Methanobacteriati</taxon>
        <taxon>Methanobacteriota</taxon>
        <taxon>Stenosarchaea group</taxon>
        <taxon>Halobacteria</taxon>
        <taxon>Halobacteriales</taxon>
        <taxon>Halobacteriaceae</taxon>
    </lineage>
</organism>
<evidence type="ECO:0000313" key="8">
    <source>
        <dbReference type="Proteomes" id="UP000016986"/>
    </source>
</evidence>
<reference evidence="7 8" key="1">
    <citation type="submission" date="2013-09" db="EMBL/GenBank/DDBJ databases">
        <title>Whole genome sequencing of Halarchaeum acidiphilum strain MH1-52-1.</title>
        <authorList>
            <person name="Shimane Y."/>
            <person name="Minegishi H."/>
            <person name="Nishi S."/>
            <person name="Echigo A."/>
            <person name="Shuto A."/>
            <person name="Konishi M."/>
            <person name="Ito T."/>
            <person name="Ohkuma M."/>
            <person name="Ohta Y."/>
            <person name="Nagano Y."/>
            <person name="Tsubouchi T."/>
            <person name="Mori K."/>
            <person name="Usui K."/>
            <person name="Kamekura M."/>
            <person name="Usami R."/>
            <person name="Takaki Y."/>
            <person name="Hatada Y."/>
        </authorList>
    </citation>
    <scope>NUCLEOTIDE SEQUENCE [LARGE SCALE GENOMIC DNA]</scope>
    <source>
        <strain evidence="7 8">JCM 16109</strain>
    </source>
</reference>
<gene>
    <name evidence="7" type="ORF">MBEHAL_0870</name>
</gene>
<dbReference type="AlphaFoldDB" id="U2YSX0"/>
<protein>
    <submittedName>
        <fullName evidence="7">ABC-type transport system permease protein</fullName>
    </submittedName>
</protein>
<keyword evidence="4 5" id="KW-0472">Membrane</keyword>
<keyword evidence="3 5" id="KW-1133">Transmembrane helix</keyword>
<dbReference type="Proteomes" id="UP000016986">
    <property type="component" value="Unassembled WGS sequence"/>
</dbReference>
<dbReference type="GO" id="GO:0043190">
    <property type="term" value="C:ATP-binding cassette (ABC) transporter complex"/>
    <property type="evidence" value="ECO:0007669"/>
    <property type="project" value="InterPro"/>
</dbReference>
<comment type="caution">
    <text evidence="7">The sequence shown here is derived from an EMBL/GenBank/DDBJ whole genome shotgun (WGS) entry which is preliminary data.</text>
</comment>
<evidence type="ECO:0000259" key="6">
    <source>
        <dbReference type="PROSITE" id="PS51012"/>
    </source>
</evidence>
<evidence type="ECO:0000256" key="1">
    <source>
        <dbReference type="ARBA" id="ARBA00004141"/>
    </source>
</evidence>
<dbReference type="eggNOG" id="arCOG01467">
    <property type="taxonomic scope" value="Archaea"/>
</dbReference>
<keyword evidence="2 5" id="KW-0812">Transmembrane</keyword>
<comment type="subcellular location">
    <subcellularLocation>
        <location evidence="1">Membrane</location>
        <topology evidence="1">Multi-pass membrane protein</topology>
    </subcellularLocation>
</comment>
<name>U2YSX0_9EURY</name>
<keyword evidence="8" id="KW-1185">Reference proteome</keyword>
<dbReference type="Pfam" id="PF01061">
    <property type="entry name" value="ABC2_membrane"/>
    <property type="match status" value="1"/>
</dbReference>
<dbReference type="InterPro" id="IPR013525">
    <property type="entry name" value="ABC2_TM"/>
</dbReference>